<gene>
    <name evidence="2" type="ORF">R28058_14221</name>
</gene>
<feature type="domain" description="N-acetyltransferase" evidence="1">
    <location>
        <begin position="2"/>
        <end position="136"/>
    </location>
</feature>
<name>A0A0C7R6G4_PARSO</name>
<dbReference type="PANTHER" id="PTHR43233">
    <property type="entry name" value="FAMILY N-ACETYLTRANSFERASE, PUTATIVE (AFU_ORTHOLOGUE AFUA_6G03350)-RELATED"/>
    <property type="match status" value="1"/>
</dbReference>
<dbReference type="SUPFAM" id="SSF55729">
    <property type="entry name" value="Acyl-CoA N-acyltransferases (Nat)"/>
    <property type="match status" value="1"/>
</dbReference>
<dbReference type="Proteomes" id="UP000049127">
    <property type="component" value="Unassembled WGS sequence"/>
</dbReference>
<dbReference type="PROSITE" id="PS51186">
    <property type="entry name" value="GNAT"/>
    <property type="match status" value="1"/>
</dbReference>
<dbReference type="PANTHER" id="PTHR43233:SF1">
    <property type="entry name" value="FAMILY N-ACETYLTRANSFERASE, PUTATIVE (AFU_ORTHOLOGUE AFUA_6G03350)-RELATED"/>
    <property type="match status" value="1"/>
</dbReference>
<organism evidence="2 3">
    <name type="scientific">Paraclostridium sordellii</name>
    <name type="common">Clostridium sordellii</name>
    <dbReference type="NCBI Taxonomy" id="1505"/>
    <lineage>
        <taxon>Bacteria</taxon>
        <taxon>Bacillati</taxon>
        <taxon>Bacillota</taxon>
        <taxon>Clostridia</taxon>
        <taxon>Peptostreptococcales</taxon>
        <taxon>Peptostreptococcaceae</taxon>
        <taxon>Paraclostridium</taxon>
    </lineage>
</organism>
<dbReference type="InterPro" id="IPR000182">
    <property type="entry name" value="GNAT_dom"/>
</dbReference>
<evidence type="ECO:0000259" key="1">
    <source>
        <dbReference type="PROSITE" id="PS51186"/>
    </source>
</evidence>
<keyword evidence="2" id="KW-0808">Transferase</keyword>
<protein>
    <submittedName>
        <fullName evidence="2">N-acetyltransferase GCN5</fullName>
    </submittedName>
</protein>
<dbReference type="GO" id="GO:0016747">
    <property type="term" value="F:acyltransferase activity, transferring groups other than amino-acyl groups"/>
    <property type="evidence" value="ECO:0007669"/>
    <property type="project" value="InterPro"/>
</dbReference>
<dbReference type="CDD" id="cd04301">
    <property type="entry name" value="NAT_SF"/>
    <property type="match status" value="1"/>
</dbReference>
<sequence length="145" mass="16937">MVKFCSSNEIDIFKVKDFYCKYATWGVTNSYDDWKTIIENSNCIITVWDNDKLIGMSRALSDGVRWATIVDVLIHPNYRSNEIGSIMIEKLMELDKMQVRTIYLATADKENFYNRLGFKTVNENCHYMVKVNKTVESEYFTPVSN</sequence>
<dbReference type="InterPro" id="IPR016181">
    <property type="entry name" value="Acyl_CoA_acyltransferase"/>
</dbReference>
<dbReference type="RefSeq" id="WP_055341940.1">
    <property type="nucleotide sequence ID" value="NZ_CDNI01000003.1"/>
</dbReference>
<proteinExistence type="predicted"/>
<dbReference type="InterPro" id="IPR053144">
    <property type="entry name" value="Acetyltransferase_Butenolide"/>
</dbReference>
<evidence type="ECO:0000313" key="2">
    <source>
        <dbReference type="EMBL" id="CEQ03689.1"/>
    </source>
</evidence>
<dbReference type="EMBL" id="CEKZ01000003">
    <property type="protein sequence ID" value="CEQ03689.1"/>
    <property type="molecule type" value="Genomic_DNA"/>
</dbReference>
<dbReference type="Pfam" id="PF00583">
    <property type="entry name" value="Acetyltransf_1"/>
    <property type="match status" value="1"/>
</dbReference>
<accession>A0A0C7R6G4</accession>
<dbReference type="AlphaFoldDB" id="A0A0C7R6G4"/>
<reference evidence="2 3" key="1">
    <citation type="submission" date="2015-01" db="EMBL/GenBank/DDBJ databases">
        <authorList>
            <person name="Aslett A.Martin."/>
            <person name="De Silva Nishadi"/>
        </authorList>
    </citation>
    <scope>NUCLEOTIDE SEQUENCE [LARGE SCALE GENOMIC DNA]</scope>
    <source>
        <strain evidence="2 3">R28058</strain>
    </source>
</reference>
<dbReference type="Gene3D" id="3.40.630.30">
    <property type="match status" value="1"/>
</dbReference>
<dbReference type="OrthoDB" id="9775804at2"/>
<evidence type="ECO:0000313" key="3">
    <source>
        <dbReference type="Proteomes" id="UP000049127"/>
    </source>
</evidence>